<dbReference type="FunFam" id="2.10.25.10:FF:000106">
    <property type="entry name" value="Heparan sulfate proteoglycan 2"/>
    <property type="match status" value="1"/>
</dbReference>
<dbReference type="FunFam" id="2.10.25.10:FF:000033">
    <property type="entry name" value="Laminin subunit alpha 2"/>
    <property type="match status" value="2"/>
</dbReference>
<dbReference type="GO" id="GO:0030155">
    <property type="term" value="P:regulation of cell adhesion"/>
    <property type="evidence" value="ECO:0007669"/>
    <property type="project" value="InterPro"/>
</dbReference>
<feature type="disulfide bond" evidence="14">
    <location>
        <begin position="437"/>
        <end position="446"/>
    </location>
</feature>
<feature type="disulfide bond" evidence="14">
    <location>
        <begin position="481"/>
        <end position="490"/>
    </location>
</feature>
<sequence length="3256" mass="351508">MRARECALLLLLLVTCAACAGFTEAQQRGLFPAIFNLASNSEITANATCGVKEPETYCKLVEHVPGRPFRNPQCRLCDQRSANPAERHSIQHAIDGTNSWWQSPSIQNGEQYHRVTITLDLRQVFQIAYVILKAANSPRPGSWVLERSLDGVTYTPWQYYAVTDADCLLRYSVMPTIGNPTYRRDDEVICTSYYSRLVPLENGEIHTSMINGRPSADDPSPALMEFTSARFIRFSFQRIRTLNADLMTLNHHGPQELDPIVTRRYYYSVKDISVGGMCICYGHARACLYDSSTKKHTCQCEHNTCGESCNRCCPGYHQMSWQPGTVASGNLCEKCNCHGKAGECYYDPDVARRNLSLNTAGKFVGGGVCLNCSQNTAGVNCEICVDEYFRPPKVRPMDPNPCRPCNCNPVGSLSKVCVKDDKESSSADGLAPGSCRCKPGYGGERCNRCAFGYKGFPKCVKCKCSTEGSINKDPCKEPCICKSNVQGKHCDSCKPGHYNLQESNALGCTECFCFGVTRMCDSVPWARAKVSDMSGWRLMDRRGEQAMLPTQDRFDGPLQLSVNNTMARRVLPATYYWAASSPYLGNKLTAYGGELSFTLSYDLPPDMFAPAVRARLEVILEGVGQHLVWHGEEAPMHPFEEQQVSLRLLPSSFAAGVTQHDLMTVLTDLAAILIRVPYSSEPHAVYRLSSVTLEVAAEGTRGAVAASDVELCQCPPGYSGTSCEISEELDVSDTALHQAPLETACVRGHRRVNGSLYGGACEPCDCHGHATECDDVSGNCLNCEHNSVGPRCERCLPGFYGNAQEGTPHDCQPCACPLSIPSNNFSPTCRVGPSGAMLCDRCAPGYAGARCDRCADGYYGSPGVPGGSCQPCQCNGNVDLSTPGACDAVTGECLRCVGQTSGWHCERCTTGYFGDAIVAKNCQPCKCSSNGSQSNTCDAVTGQCECKPNVAGRQCDHCVPNCWWDAQQRKCQPCRCSLEGAVSSACDKHGRCACRPEFSGKRCEFNKQLLQQQQSSLAGGCPRGSYRRAGLPHSGGARHYGMSQQPTGCAPCNCNSFGAFSFDCDESGQCHCQPGVVGRQCDRCAPGHYDFKEGGCTRCECDHTGSNCDAVSGRCICPPNTEGARCDRCSPNCWGHDPAHGCQHCECSPVGTLSPQCDQRSGRCDCRPEYSGEKCGECRHGFYGYPRCAQCRCDPAGTRADACDAVSGSCSCSEPAGQCPCKPNAHGLKCDACGPGMFGLHAGNPQGCSQCFCFGVSSECSEALGLVRQEVTLGHEQVVLPVVDQAALRETTRGVRYQRPDVVVSADEALLELPGEPFYWRLPKQFLGHKLSAYGGTLRYSFSFEAREEVGPSSHEPLVIIRGARNHVVIAYQERGPPAARPAEHAVALVEYNWKYFSGGSEHAVSRSDFLSVINDIDYILIRASHGRQMRQSRISGIALEVGVAENGNSLSERARQIERCVCPTGYSGLSCQECSEGYFRQSGMELTVRGARPHHVVPPCVACQCHGHSGSCDADTGKCLNCQHNTAGAHCELCQPGFYGVVRGSPGDCRRCACPSQDPGNNFSPTCVTVGQSDYFCDACAEGYEGPRCEKCAAGFYGDPTSPGGSCQPCGCHVAGSTHHPCNPRTGQCSCRPGVMGRLCDSCMPRHVLVASRCLSCDDECTGVLLSDLDSMGQLLMSVNVTGTIPAPYPRLTAMENATHLLKHQLSPQRDPTRLLTVAETNLGGLVTEMDQLLNRTTQVYADGEQVDKDTNRTLARAQEVDTFVRKTATAAEALVENARQLNAVLSGHDGSPEGNLPQIKADIGRMLQEMRARRLVEPLAAARGELKEAEELLARVQEEFAEPHGENQKRASEAEATLGAHGDRLRDAESLLAQAQGKIRDSDRLSEANLRTIGQLDGKRKLVEDGRKEAVKALQDGQSMVEAARGQADAVVDGLDRLDEQKDELESAAGRLQLHVDALVREIGDRGLPLLVDRAANHSAHLQEAANRLDGILAEAKNVSFNATAAVKAYTKIKGNIDEAERLAREAGDVAHDAHRMASGPGLDGSLKDAAKSSLQQSFGLNNEAKKLGKQVDGLKNQTGGVSDRIAKGNREQTELERRLNDAVAMLRMIPNDTGAKIVQAKDKARMANESAGALLAETKDLNKQLAKINEDYNKLNQDTRKTNDFINDSGKNRIIAEAADKAKAVDDEVNRLLEKLKPIQVLESNLNKNLSQIKNLINQARKQAASIKVSVASGGSCVRTYRADIKKGKYNTVTLNVKTTVPDNLLFYLASANTTDFMAIEMRHGRVVFQWDVGSGVGKVDYPELEIHNNVWYRIDAERSGISGSLSVKALVGGREPTKQTGQSPKGYTILDVDNNAKLFVGGFPGTTVKKHDTVKFTAFTGCMGEAFLDGKSIGLWNFRSTGGDCSGCIVSPQPKDDEGTVQFDGEGYSAAQRPMRWNVNTTVLVFKFRTFSANALLLYSATRDTKDFLSVELVDGHVRVMYDLGSGVGRISTSRRYNDGTWKSLNFGRNGKAGKLRLVDIRDSKQTEEVAGSSPGGATGLNLQSKDKFYIGGIPSGHNASVRVRSELASRNFAGCLRDVEIAGSFHGLLSSQDSLGIRKGCALDAAHSVSLQDKGFVELPSLESATLGVDADVSLSFSTLNKTGLLLLGLGAGRVGRPRRQATAPHYAVMLLNGRVMFHVQVPDGSQAFVSAQPSAGIFYDGKDHSLTVSRRKGFIKVQVDEDNSEETVFASTASVRVQKMYVGGVPPSVPPTLLKTTQSFQGCIRNLIVNSVLADFANQVMFEKADIGKCVSFEPKEGGARGAEKSAELEPLPSSPRVTASPPVAGARPTRGPAPGGHPEPDAPRRRPPARRPSPPVVPPAAVATAAPPVTAAAGQCAAHVSPVTLGGAKQFGVSRNSHTAFAFNDTTVKKELVISLELRTLAKNGLVFYMARINHADFFTLQIKEGKLHFSFDLGRGASTKHIPRTVNDGKWHSVRITRKNERASLTLDKTHGVTVQGPSSATILDVVGMMYVGGVPQNYTLRRIGNVTYSIPGCIKNFVMNGKQLDMDKPTSSYRVEVCYVNPQEGSYFDGTGYAQLAESAYKVGTDFEVVLEFRSVQSNGVLLGISHNKMSDAVGLELVDGKLLFSADNGPGRFTAVYDPGAGGSLCDGRWHAVSAKKIKHQLELRVDGAMVTAQSPVKSSTSADTNRPVYLGGFPAGSVQFALSSKTPFQGCMRGLQLVRPQQTLPVDLAKAASLRGVQPLACPSQ</sequence>
<dbReference type="FunFam" id="2.10.25.10:FF:000580">
    <property type="entry name" value="Wing blister, isoform B"/>
    <property type="match status" value="1"/>
</dbReference>
<feature type="disulfide bond" evidence="14">
    <location>
        <begin position="1613"/>
        <end position="1630"/>
    </location>
</feature>
<dbReference type="InterPro" id="IPR008211">
    <property type="entry name" value="Laminin_N"/>
</dbReference>
<proteinExistence type="predicted"/>
<evidence type="ECO:0000256" key="1">
    <source>
        <dbReference type="ARBA" id="ARBA00002418"/>
    </source>
</evidence>
<dbReference type="CDD" id="cd00110">
    <property type="entry name" value="LamG"/>
    <property type="match status" value="5"/>
</dbReference>
<feature type="domain" description="Laminin N-terminal" evidence="21">
    <location>
        <begin position="26"/>
        <end position="277"/>
    </location>
</feature>
<dbReference type="SUPFAM" id="SSF57196">
    <property type="entry name" value="EGF/Laminin"/>
    <property type="match status" value="13"/>
</dbReference>
<name>A0AAJ7TC22_PETMA</name>
<dbReference type="KEGG" id="pmrn:116945128"/>
<feature type="disulfide bond" evidence="14">
    <location>
        <begin position="783"/>
        <end position="792"/>
    </location>
</feature>
<dbReference type="FunFam" id="2.10.25.10:FF:000189">
    <property type="entry name" value="Laminin subunit alpha 2"/>
    <property type="match status" value="1"/>
</dbReference>
<dbReference type="CTD" id="3908"/>
<dbReference type="GO" id="GO:0030334">
    <property type="term" value="P:regulation of cell migration"/>
    <property type="evidence" value="ECO:0007669"/>
    <property type="project" value="InterPro"/>
</dbReference>
<dbReference type="PANTHER" id="PTHR10574">
    <property type="entry name" value="NETRIN/LAMININ-RELATED"/>
    <property type="match status" value="1"/>
</dbReference>
<dbReference type="SMART" id="SM00136">
    <property type="entry name" value="LamNT"/>
    <property type="match status" value="1"/>
</dbReference>
<dbReference type="PROSITE" id="PS50027">
    <property type="entry name" value="EGF_LAM_2"/>
    <property type="match status" value="10"/>
</dbReference>
<feature type="coiled-coil region" evidence="15">
    <location>
        <begin position="1930"/>
        <end position="1964"/>
    </location>
</feature>
<dbReference type="FunFam" id="2.10.25.10:FF:000069">
    <property type="entry name" value="Laminin subunit alpha 1"/>
    <property type="match status" value="1"/>
</dbReference>
<protein>
    <submittedName>
        <fullName evidence="23">Laminin subunit alpha-2 isoform X1</fullName>
    </submittedName>
</protein>
<reference evidence="23" key="1">
    <citation type="submission" date="2025-08" db="UniProtKB">
        <authorList>
            <consortium name="RefSeq"/>
        </authorList>
    </citation>
    <scope>IDENTIFICATION</scope>
    <source>
        <tissue evidence="23">Sperm</tissue>
    </source>
</reference>
<feature type="domain" description="Laminin EGF-like" evidence="19">
    <location>
        <begin position="1099"/>
        <end position="1144"/>
    </location>
</feature>
<dbReference type="PROSITE" id="PS50025">
    <property type="entry name" value="LAM_G_DOMAIN"/>
    <property type="match status" value="5"/>
</dbReference>
<dbReference type="Pfam" id="PF00054">
    <property type="entry name" value="Laminin_G_1"/>
    <property type="match status" value="3"/>
</dbReference>
<dbReference type="Proteomes" id="UP001318040">
    <property type="component" value="Chromosome 23"/>
</dbReference>
<dbReference type="InterPro" id="IPR000034">
    <property type="entry name" value="Laminin_IV"/>
</dbReference>
<evidence type="ECO:0000256" key="8">
    <source>
        <dbReference type="ARBA" id="ARBA00022889"/>
    </source>
</evidence>
<dbReference type="SMART" id="SM00180">
    <property type="entry name" value="EGF_Lam"/>
    <property type="match status" value="16"/>
</dbReference>
<feature type="disulfide bond" evidence="14">
    <location>
        <begin position="946"/>
        <end position="955"/>
    </location>
</feature>
<feature type="disulfide bond" evidence="14">
    <location>
        <begin position="1632"/>
        <end position="1641"/>
    </location>
</feature>
<feature type="domain" description="Laminin G" evidence="18">
    <location>
        <begin position="2231"/>
        <end position="2412"/>
    </location>
</feature>
<dbReference type="FunFam" id="2.60.120.260:FF:000017">
    <property type="entry name" value="Laminin subunit alpha 2"/>
    <property type="match status" value="1"/>
</dbReference>
<evidence type="ECO:0000256" key="11">
    <source>
        <dbReference type="ARBA" id="ARBA00023180"/>
    </source>
</evidence>
<feature type="coiled-coil region" evidence="15">
    <location>
        <begin position="2141"/>
        <end position="2226"/>
    </location>
</feature>
<evidence type="ECO:0000256" key="13">
    <source>
        <dbReference type="PROSITE-ProRule" id="PRU00122"/>
    </source>
</evidence>
<feature type="domain" description="Laminin EGF-like" evidence="19">
    <location>
        <begin position="1504"/>
        <end position="1552"/>
    </location>
</feature>
<dbReference type="InterPro" id="IPR010307">
    <property type="entry name" value="Laminin_dom_II"/>
</dbReference>
<keyword evidence="3" id="KW-0964">Secreted</keyword>
<feature type="domain" description="Laminin EGF-like" evidence="19">
    <location>
        <begin position="1611"/>
        <end position="1657"/>
    </location>
</feature>
<evidence type="ECO:0000259" key="21">
    <source>
        <dbReference type="PROSITE" id="PS51117"/>
    </source>
</evidence>
<dbReference type="PANTHER" id="PTHR10574:SF409">
    <property type="entry name" value="LAMININ SUBUNIT ALPHA-1"/>
    <property type="match status" value="1"/>
</dbReference>
<feature type="domain" description="Laminin EGF-like" evidence="19">
    <location>
        <begin position="764"/>
        <end position="813"/>
    </location>
</feature>
<evidence type="ECO:0000256" key="3">
    <source>
        <dbReference type="ARBA" id="ARBA00022525"/>
    </source>
</evidence>
<keyword evidence="10 14" id="KW-1015">Disulfide bond</keyword>
<feature type="disulfide bond" evidence="14">
    <location>
        <begin position="1145"/>
        <end position="1157"/>
    </location>
</feature>
<feature type="disulfide bond" evidence="14">
    <location>
        <begin position="1117"/>
        <end position="1126"/>
    </location>
</feature>
<keyword evidence="9 15" id="KW-0175">Coiled coil</keyword>
<dbReference type="FunFam" id="2.10.25.10:FF:000082">
    <property type="entry name" value="Laminin subunit alpha 1"/>
    <property type="match status" value="2"/>
</dbReference>
<dbReference type="FunFam" id="2.10.25.10:FF:000051">
    <property type="entry name" value="Laminin subunit alpha 4"/>
    <property type="match status" value="1"/>
</dbReference>
<keyword evidence="12 14" id="KW-0424">Laminin EGF-like domain</keyword>
<dbReference type="SMART" id="SM00281">
    <property type="entry name" value="LamB"/>
    <property type="match status" value="2"/>
</dbReference>
<evidence type="ECO:0000259" key="20">
    <source>
        <dbReference type="PROSITE" id="PS51115"/>
    </source>
</evidence>
<feature type="disulfide bond" evidence="14">
    <location>
        <begin position="1523"/>
        <end position="1532"/>
    </location>
</feature>
<feature type="domain" description="Laminin EGF-like" evidence="19">
    <location>
        <begin position="462"/>
        <end position="510"/>
    </location>
</feature>
<dbReference type="PROSITE" id="PS01248">
    <property type="entry name" value="EGF_LAM_1"/>
    <property type="match status" value="8"/>
</dbReference>
<dbReference type="PROSITE" id="PS00022">
    <property type="entry name" value="EGF_1"/>
    <property type="match status" value="1"/>
</dbReference>
<feature type="disulfide bond" evidence="14">
    <location>
        <begin position="1166"/>
        <end position="1175"/>
    </location>
</feature>
<comment type="subcellular location">
    <subcellularLocation>
        <location evidence="2">Secreted</location>
        <location evidence="2">Extracellular space</location>
        <location evidence="2">Extracellular matrix</location>
        <location evidence="2">Basement membrane</location>
    </subcellularLocation>
</comment>
<feature type="domain" description="Laminin G" evidence="18">
    <location>
        <begin position="3072"/>
        <end position="3253"/>
    </location>
</feature>
<comment type="caution">
    <text evidence="14">Lacks conserved residue(s) required for the propagation of feature annotation.</text>
</comment>
<evidence type="ECO:0000256" key="15">
    <source>
        <dbReference type="SAM" id="Coils"/>
    </source>
</evidence>
<feature type="disulfide bond" evidence="14">
    <location>
        <begin position="1147"/>
        <end position="1164"/>
    </location>
</feature>
<dbReference type="SUPFAM" id="SSF49899">
    <property type="entry name" value="Concanavalin A-like lectins/glucanases"/>
    <property type="match status" value="5"/>
</dbReference>
<evidence type="ECO:0000256" key="10">
    <source>
        <dbReference type="ARBA" id="ARBA00023157"/>
    </source>
</evidence>
<feature type="disulfide bond" evidence="14">
    <location>
        <begin position="1072"/>
        <end position="1081"/>
    </location>
</feature>
<dbReference type="GO" id="GO:0045995">
    <property type="term" value="P:regulation of embryonic development"/>
    <property type="evidence" value="ECO:0007669"/>
    <property type="project" value="InterPro"/>
</dbReference>
<feature type="domain" description="Laminin G" evidence="18">
    <location>
        <begin position="2611"/>
        <end position="2796"/>
    </location>
</feature>
<evidence type="ECO:0000256" key="2">
    <source>
        <dbReference type="ARBA" id="ARBA00004302"/>
    </source>
</evidence>
<feature type="disulfide bond" evidence="14">
    <location>
        <begin position="1052"/>
        <end position="1064"/>
    </location>
</feature>
<feature type="domain" description="Laminin IV type A" evidence="20">
    <location>
        <begin position="531"/>
        <end position="711"/>
    </location>
</feature>
<dbReference type="InterPro" id="IPR050440">
    <property type="entry name" value="Laminin/Netrin_ECM"/>
</dbReference>
<evidence type="ECO:0000256" key="14">
    <source>
        <dbReference type="PROSITE-ProRule" id="PRU00460"/>
    </source>
</evidence>
<dbReference type="FunFam" id="2.60.120.200:FF:000065">
    <property type="entry name" value="Laminin subunit alpha 2"/>
    <property type="match status" value="1"/>
</dbReference>
<feature type="disulfide bond" evidence="14">
    <location>
        <begin position="927"/>
        <end position="944"/>
    </location>
</feature>
<evidence type="ECO:0000256" key="16">
    <source>
        <dbReference type="SAM" id="MobiDB-lite"/>
    </source>
</evidence>
<feature type="domain" description="Laminin EGF-like" evidence="19">
    <location>
        <begin position="405"/>
        <end position="461"/>
    </location>
</feature>
<feature type="domain" description="Laminin EGF-like" evidence="19">
    <location>
        <begin position="925"/>
        <end position="973"/>
    </location>
</feature>
<feature type="compositionally biased region" description="Basic and acidic residues" evidence="16">
    <location>
        <begin position="2803"/>
        <end position="2814"/>
    </location>
</feature>
<evidence type="ECO:0000256" key="17">
    <source>
        <dbReference type="SAM" id="SignalP"/>
    </source>
</evidence>
<dbReference type="SUPFAM" id="SSF49785">
    <property type="entry name" value="Galactose-binding domain-like"/>
    <property type="match status" value="1"/>
</dbReference>
<dbReference type="Pfam" id="PF06008">
    <property type="entry name" value="Laminin_I"/>
    <property type="match status" value="1"/>
</dbReference>
<evidence type="ECO:0000313" key="23">
    <source>
        <dbReference type="RefSeq" id="XP_032815171.1"/>
    </source>
</evidence>
<dbReference type="InterPro" id="IPR056863">
    <property type="entry name" value="LMN_ATRN_NET-like_EGF"/>
</dbReference>
<dbReference type="PROSITE" id="PS51117">
    <property type="entry name" value="LAMININ_NTER"/>
    <property type="match status" value="1"/>
</dbReference>
<dbReference type="GO" id="GO:0005576">
    <property type="term" value="C:extracellular region"/>
    <property type="evidence" value="ECO:0007669"/>
    <property type="project" value="UniProtKB-ARBA"/>
</dbReference>
<dbReference type="InterPro" id="IPR002049">
    <property type="entry name" value="LE_dom"/>
</dbReference>
<feature type="disulfide bond" evidence="14">
    <location>
        <begin position="1611"/>
        <end position="1623"/>
    </location>
</feature>
<dbReference type="SMART" id="SM00282">
    <property type="entry name" value="LamG"/>
    <property type="match status" value="5"/>
</dbReference>
<evidence type="ECO:0000256" key="5">
    <source>
        <dbReference type="ARBA" id="ARBA00022729"/>
    </source>
</evidence>
<feature type="chain" id="PRO_5042532678" evidence="17">
    <location>
        <begin position="26"/>
        <end position="3256"/>
    </location>
</feature>
<evidence type="ECO:0000259" key="19">
    <source>
        <dbReference type="PROSITE" id="PS50027"/>
    </source>
</evidence>
<dbReference type="GO" id="GO:0009888">
    <property type="term" value="P:tissue development"/>
    <property type="evidence" value="ECO:0007669"/>
    <property type="project" value="TreeGrafter"/>
</dbReference>
<feature type="compositionally biased region" description="Low complexity" evidence="16">
    <location>
        <begin position="2828"/>
        <end position="2839"/>
    </location>
</feature>
<evidence type="ECO:0000259" key="18">
    <source>
        <dbReference type="PROSITE" id="PS50025"/>
    </source>
</evidence>
<dbReference type="Pfam" id="PF00053">
    <property type="entry name" value="EGF_laminin"/>
    <property type="match status" value="14"/>
</dbReference>
<feature type="domain" description="Laminin G" evidence="18">
    <location>
        <begin position="2424"/>
        <end position="2606"/>
    </location>
</feature>
<keyword evidence="7" id="KW-0084">Basement membrane</keyword>
<feature type="domain" description="Laminin EGF-like" evidence="19">
    <location>
        <begin position="1052"/>
        <end position="1098"/>
    </location>
</feature>
<feature type="signal peptide" evidence="17">
    <location>
        <begin position="1"/>
        <end position="25"/>
    </location>
</feature>
<dbReference type="Gene3D" id="2.60.120.260">
    <property type="entry name" value="Galactose-binding domain-like"/>
    <property type="match status" value="1"/>
</dbReference>
<feature type="domain" description="Laminin EGF-like" evidence="19">
    <location>
        <begin position="1145"/>
        <end position="1195"/>
    </location>
</feature>
<dbReference type="InterPro" id="IPR013320">
    <property type="entry name" value="ConA-like_dom_sf"/>
</dbReference>
<keyword evidence="6" id="KW-0677">Repeat</keyword>
<evidence type="ECO:0000256" key="9">
    <source>
        <dbReference type="ARBA" id="ARBA00023054"/>
    </source>
</evidence>
<feature type="domain" description="Laminin G" evidence="18">
    <location>
        <begin position="2895"/>
        <end position="3067"/>
    </location>
</feature>
<accession>A0AAJ7TC22</accession>
<keyword evidence="11" id="KW-0325">Glycoprotein</keyword>
<dbReference type="FunFam" id="2.10.25.10:FF:000209">
    <property type="entry name" value="Laminin subunit alpha 5"/>
    <property type="match status" value="1"/>
</dbReference>
<dbReference type="InterPro" id="IPR008979">
    <property type="entry name" value="Galactose-bd-like_sf"/>
</dbReference>
<evidence type="ECO:0000256" key="7">
    <source>
        <dbReference type="ARBA" id="ARBA00022869"/>
    </source>
</evidence>
<dbReference type="Pfam" id="PF24973">
    <property type="entry name" value="EGF_LMN_ATRN"/>
    <property type="match status" value="2"/>
</dbReference>
<keyword evidence="5 17" id="KW-0732">Signal</keyword>
<dbReference type="FunFam" id="2.10.25.10:FF:000094">
    <property type="entry name" value="Laminin subunit alpha-2"/>
    <property type="match status" value="1"/>
</dbReference>
<keyword evidence="4" id="KW-0272">Extracellular matrix</keyword>
<feature type="disulfide bond" evidence="14">
    <location>
        <begin position="1581"/>
        <end position="1590"/>
    </location>
</feature>
<evidence type="ECO:0000256" key="4">
    <source>
        <dbReference type="ARBA" id="ARBA00022530"/>
    </source>
</evidence>
<dbReference type="Pfam" id="PF02210">
    <property type="entry name" value="Laminin_G_2"/>
    <property type="match status" value="2"/>
</dbReference>
<dbReference type="PRINTS" id="PR00011">
    <property type="entry name" value="EGFLAMININ"/>
</dbReference>
<dbReference type="FunFam" id="2.10.25.10:FF:000512">
    <property type="entry name" value="Laminin subunit alpha 1"/>
    <property type="match status" value="1"/>
</dbReference>
<dbReference type="GO" id="GO:0009887">
    <property type="term" value="P:animal organ morphogenesis"/>
    <property type="evidence" value="ECO:0007669"/>
    <property type="project" value="TreeGrafter"/>
</dbReference>
<keyword evidence="22" id="KW-1185">Reference proteome</keyword>
<dbReference type="GO" id="GO:0043256">
    <property type="term" value="C:laminin complex"/>
    <property type="evidence" value="ECO:0007669"/>
    <property type="project" value="UniProtKB-ARBA"/>
</dbReference>
<feature type="domain" description="Laminin IV type A" evidence="20">
    <location>
        <begin position="1275"/>
        <end position="1460"/>
    </location>
</feature>
<dbReference type="SMART" id="SM00181">
    <property type="entry name" value="EGF"/>
    <property type="match status" value="10"/>
</dbReference>
<dbReference type="FunFam" id="2.10.25.10:FF:000242">
    <property type="entry name" value="Laminin subunit alpha 1"/>
    <property type="match status" value="1"/>
</dbReference>
<comment type="function">
    <text evidence="1">Binding to cells via a high affinity receptor, laminin is thought to mediate the attachment, migration and organization of cells into tissues during embryonic development by interacting with other extracellular matrix components.</text>
</comment>
<dbReference type="Pfam" id="PF06009">
    <property type="entry name" value="Laminin_II"/>
    <property type="match status" value="1"/>
</dbReference>
<dbReference type="Gene3D" id="2.60.120.200">
    <property type="match status" value="5"/>
</dbReference>
<feature type="disulfide bond" evidence="13">
    <location>
        <begin position="2769"/>
        <end position="2796"/>
    </location>
</feature>
<dbReference type="InterPro" id="IPR001791">
    <property type="entry name" value="Laminin_G"/>
</dbReference>
<evidence type="ECO:0000313" key="22">
    <source>
        <dbReference type="Proteomes" id="UP001318040"/>
    </source>
</evidence>
<dbReference type="GO" id="GO:0005102">
    <property type="term" value="F:signaling receptor binding"/>
    <property type="evidence" value="ECO:0007669"/>
    <property type="project" value="InterPro"/>
</dbReference>
<feature type="disulfide bond" evidence="14">
    <location>
        <begin position="925"/>
        <end position="937"/>
    </location>
</feature>
<evidence type="ECO:0000256" key="6">
    <source>
        <dbReference type="ARBA" id="ARBA00022737"/>
    </source>
</evidence>
<dbReference type="GO" id="GO:0007155">
    <property type="term" value="P:cell adhesion"/>
    <property type="evidence" value="ECO:0007669"/>
    <property type="project" value="UniProtKB-KW"/>
</dbReference>
<evidence type="ECO:0000256" key="12">
    <source>
        <dbReference type="ARBA" id="ARBA00023292"/>
    </source>
</evidence>
<dbReference type="Pfam" id="PF00052">
    <property type="entry name" value="Laminin_B"/>
    <property type="match status" value="2"/>
</dbReference>
<feature type="disulfide bond" evidence="14">
    <location>
        <begin position="405"/>
        <end position="417"/>
    </location>
</feature>
<dbReference type="Pfam" id="PF00055">
    <property type="entry name" value="Laminin_N"/>
    <property type="match status" value="1"/>
</dbReference>
<dbReference type="CDD" id="cd00055">
    <property type="entry name" value="EGF_Lam"/>
    <property type="match status" value="15"/>
</dbReference>
<dbReference type="PROSITE" id="PS51115">
    <property type="entry name" value="LAMININ_IVA"/>
    <property type="match status" value="2"/>
</dbReference>
<organism evidence="22 23">
    <name type="scientific">Petromyzon marinus</name>
    <name type="common">Sea lamprey</name>
    <dbReference type="NCBI Taxonomy" id="7757"/>
    <lineage>
        <taxon>Eukaryota</taxon>
        <taxon>Metazoa</taxon>
        <taxon>Chordata</taxon>
        <taxon>Craniata</taxon>
        <taxon>Vertebrata</taxon>
        <taxon>Cyclostomata</taxon>
        <taxon>Hyperoartia</taxon>
        <taxon>Petromyzontiformes</taxon>
        <taxon>Petromyzontidae</taxon>
        <taxon>Petromyzon</taxon>
    </lineage>
</organism>
<dbReference type="Gene3D" id="2.10.25.10">
    <property type="entry name" value="Laminin"/>
    <property type="match status" value="14"/>
</dbReference>
<dbReference type="InterPro" id="IPR009254">
    <property type="entry name" value="Laminin_aI"/>
</dbReference>
<dbReference type="InterPro" id="IPR000742">
    <property type="entry name" value="EGF"/>
</dbReference>
<dbReference type="RefSeq" id="XP_032815171.1">
    <property type="nucleotide sequence ID" value="XM_032959280.1"/>
</dbReference>
<gene>
    <name evidence="23" type="primary">LAMA2</name>
</gene>
<feature type="region of interest" description="Disordered" evidence="16">
    <location>
        <begin position="2803"/>
        <end position="2868"/>
    </location>
</feature>
<dbReference type="GO" id="GO:0031175">
    <property type="term" value="P:neuron projection development"/>
    <property type="evidence" value="ECO:0007669"/>
    <property type="project" value="UniProtKB-ARBA"/>
</dbReference>
<feature type="domain" description="Laminin EGF-like" evidence="19">
    <location>
        <begin position="1553"/>
        <end position="1610"/>
    </location>
</feature>
<keyword evidence="8" id="KW-0130">Cell adhesion</keyword>